<proteinExistence type="predicted"/>
<organism>
    <name type="scientific">Ixodes scapularis</name>
    <name type="common">Black-legged tick</name>
    <name type="synonym">Deer tick</name>
    <dbReference type="NCBI Taxonomy" id="6945"/>
    <lineage>
        <taxon>Eukaryota</taxon>
        <taxon>Metazoa</taxon>
        <taxon>Ecdysozoa</taxon>
        <taxon>Arthropoda</taxon>
        <taxon>Chelicerata</taxon>
        <taxon>Arachnida</taxon>
        <taxon>Acari</taxon>
        <taxon>Parasitiformes</taxon>
        <taxon>Ixodida</taxon>
        <taxon>Ixodoidea</taxon>
        <taxon>Ixodidae</taxon>
        <taxon>Ixodinae</taxon>
        <taxon>Ixodes</taxon>
    </lineage>
</organism>
<dbReference type="InParanoid" id="B7PVG7"/>
<reference evidence="1 3" key="1">
    <citation type="submission" date="2008-03" db="EMBL/GenBank/DDBJ databases">
        <title>Annotation of Ixodes scapularis.</title>
        <authorList>
            <consortium name="Ixodes scapularis Genome Project Consortium"/>
            <person name="Caler E."/>
            <person name="Hannick L.I."/>
            <person name="Bidwell S."/>
            <person name="Joardar V."/>
            <person name="Thiagarajan M."/>
            <person name="Amedeo P."/>
            <person name="Galinsky K.J."/>
            <person name="Schobel S."/>
            <person name="Inman J."/>
            <person name="Hostetler J."/>
            <person name="Miller J."/>
            <person name="Hammond M."/>
            <person name="Megy K."/>
            <person name="Lawson D."/>
            <person name="Kodira C."/>
            <person name="Sutton G."/>
            <person name="Meyer J."/>
            <person name="Hill C.A."/>
            <person name="Birren B."/>
            <person name="Nene V."/>
            <person name="Collins F."/>
            <person name="Alarcon-Chaidez F."/>
            <person name="Wikel S."/>
            <person name="Strausberg R."/>
        </authorList>
    </citation>
    <scope>NUCLEOTIDE SEQUENCE [LARGE SCALE GENOMIC DNA]</scope>
    <source>
        <strain evidence="3">Wikel</strain>
        <strain evidence="1">Wikel colony</strain>
    </source>
</reference>
<dbReference type="PaxDb" id="6945-B7PVG7"/>
<protein>
    <submittedName>
        <fullName evidence="1 2">Uncharacterized protein</fullName>
    </submittedName>
</protein>
<keyword evidence="3" id="KW-1185">Reference proteome</keyword>
<dbReference type="AlphaFoldDB" id="B7PVG7"/>
<sequence>MLVQPLVLQLQAKAPRSLANTTSSRIKWDVQNLRSHASRSLSPLPAHEKLTRALKTGILFRHGCSAQGDERKK</sequence>
<dbReference type="EMBL" id="ABJB010473257">
    <property type="status" value="NOT_ANNOTATED_CDS"/>
    <property type="molecule type" value="Genomic_DNA"/>
</dbReference>
<evidence type="ECO:0000313" key="1">
    <source>
        <dbReference type="EMBL" id="EEC10589.1"/>
    </source>
</evidence>
<accession>B7PVG7</accession>
<reference evidence="2" key="2">
    <citation type="submission" date="2020-05" db="UniProtKB">
        <authorList>
            <consortium name="EnsemblMetazoa"/>
        </authorList>
    </citation>
    <scope>IDENTIFICATION</scope>
    <source>
        <strain evidence="2">wikel</strain>
    </source>
</reference>
<dbReference type="EnsemblMetazoa" id="ISCW007254-RA">
    <property type="protein sequence ID" value="ISCW007254-PA"/>
    <property type="gene ID" value="ISCW007254"/>
</dbReference>
<dbReference type="Proteomes" id="UP000001555">
    <property type="component" value="Unassembled WGS sequence"/>
</dbReference>
<name>B7PVG7_IXOSC</name>
<evidence type="ECO:0000313" key="2">
    <source>
        <dbReference type="EnsemblMetazoa" id="ISCW007254-PA"/>
    </source>
</evidence>
<dbReference type="VEuPathDB" id="VectorBase:ISCW007254"/>
<evidence type="ECO:0000313" key="3">
    <source>
        <dbReference type="Proteomes" id="UP000001555"/>
    </source>
</evidence>
<dbReference type="HOGENOM" id="CLU_2707533_0_0_1"/>
<dbReference type="VEuPathDB" id="VectorBase:ISCI007254"/>
<gene>
    <name evidence="1" type="ORF">IscW_ISCW007254</name>
</gene>
<dbReference type="EMBL" id="DS799611">
    <property type="protein sequence ID" value="EEC10589.1"/>
    <property type="molecule type" value="Genomic_DNA"/>
</dbReference>